<dbReference type="PANTHER" id="PTHR10380">
    <property type="entry name" value="CUTICLE PROTEIN"/>
    <property type="match status" value="1"/>
</dbReference>
<organism evidence="3 4">
    <name type="scientific">Nezara viridula</name>
    <name type="common">Southern green stink bug</name>
    <name type="synonym">Cimex viridulus</name>
    <dbReference type="NCBI Taxonomy" id="85310"/>
    <lineage>
        <taxon>Eukaryota</taxon>
        <taxon>Metazoa</taxon>
        <taxon>Ecdysozoa</taxon>
        <taxon>Arthropoda</taxon>
        <taxon>Hexapoda</taxon>
        <taxon>Insecta</taxon>
        <taxon>Pterygota</taxon>
        <taxon>Neoptera</taxon>
        <taxon>Paraneoptera</taxon>
        <taxon>Hemiptera</taxon>
        <taxon>Heteroptera</taxon>
        <taxon>Panheteroptera</taxon>
        <taxon>Pentatomomorpha</taxon>
        <taxon>Pentatomoidea</taxon>
        <taxon>Pentatomidae</taxon>
        <taxon>Pentatominae</taxon>
        <taxon>Nezara</taxon>
    </lineage>
</organism>
<dbReference type="OrthoDB" id="7222477at2759"/>
<gene>
    <name evidence="3" type="ORF">NEZAVI_LOCUS10832</name>
</gene>
<protein>
    <submittedName>
        <fullName evidence="3">Uncharacterized protein</fullName>
    </submittedName>
</protein>
<reference evidence="3" key="1">
    <citation type="submission" date="2022-01" db="EMBL/GenBank/DDBJ databases">
        <authorList>
            <person name="King R."/>
        </authorList>
    </citation>
    <scope>NUCLEOTIDE SEQUENCE</scope>
</reference>
<feature type="compositionally biased region" description="Pro residues" evidence="1">
    <location>
        <begin position="70"/>
        <end position="80"/>
    </location>
</feature>
<feature type="compositionally biased region" description="Polar residues" evidence="1">
    <location>
        <begin position="199"/>
        <end position="233"/>
    </location>
</feature>
<evidence type="ECO:0000256" key="1">
    <source>
        <dbReference type="SAM" id="MobiDB-lite"/>
    </source>
</evidence>
<dbReference type="AlphaFoldDB" id="A0A9P0HG99"/>
<name>A0A9P0HG99_NEZVI</name>
<accession>A0A9P0HG99</accession>
<dbReference type="GO" id="GO:0008010">
    <property type="term" value="F:structural constituent of chitin-based larval cuticle"/>
    <property type="evidence" value="ECO:0007669"/>
    <property type="project" value="TreeGrafter"/>
</dbReference>
<feature type="compositionally biased region" description="Basic and acidic residues" evidence="1">
    <location>
        <begin position="136"/>
        <end position="147"/>
    </location>
</feature>
<dbReference type="EMBL" id="OV725081">
    <property type="protein sequence ID" value="CAH1401895.1"/>
    <property type="molecule type" value="Genomic_DNA"/>
</dbReference>
<keyword evidence="4" id="KW-1185">Reference proteome</keyword>
<evidence type="ECO:0000313" key="3">
    <source>
        <dbReference type="EMBL" id="CAH1401895.1"/>
    </source>
</evidence>
<proteinExistence type="predicted"/>
<evidence type="ECO:0000313" key="4">
    <source>
        <dbReference type="Proteomes" id="UP001152798"/>
    </source>
</evidence>
<dbReference type="PANTHER" id="PTHR10380:SF2">
    <property type="entry name" value="AGAP003037-PA"/>
    <property type="match status" value="1"/>
</dbReference>
<feature type="compositionally biased region" description="Polar residues" evidence="1">
    <location>
        <begin position="120"/>
        <end position="129"/>
    </location>
</feature>
<sequence>MYLSALILAVAVAAAAGQYEGPLPPRPVVPGALPVGRSRGPLPVALPPRRIGGRGRASAPGVQLPAIRSRPPPQLPPRPVVEPEEDPAPTTLPPPTYQPTTFQPPIFRASLSPADLPVPSRQQFPSEETATYRPRTSVEEDNSHQETPEEPAFAKARPSPIDENFSKVRTSQEDQGFSRGRPASSQEATYSRPPRPTIQDAQPTYQRTRPTSQEQSYSRPRIQQAQEEQNLVRSRTDAKPSYNRAQSQARPKPVPQEPLQSQPAAPGSRRGKPTSQVIKKYREDNADGSITWGFENDDGTFKEETIGTDCVTYGKYGYYDPDGVRREYTYSSGIPCEKKDQDSIIGATNEGYIDYTNNKYVLPNGQEVALDSMAKNKARRPIYRN</sequence>
<dbReference type="Proteomes" id="UP001152798">
    <property type="component" value="Chromosome 5"/>
</dbReference>
<dbReference type="GO" id="GO:0062129">
    <property type="term" value="C:chitin-based extracellular matrix"/>
    <property type="evidence" value="ECO:0007669"/>
    <property type="project" value="TreeGrafter"/>
</dbReference>
<evidence type="ECO:0000256" key="2">
    <source>
        <dbReference type="SAM" id="SignalP"/>
    </source>
</evidence>
<dbReference type="InterPro" id="IPR050468">
    <property type="entry name" value="Cuticle_Struct_Prot"/>
</dbReference>
<feature type="chain" id="PRO_5040221343" evidence="2">
    <location>
        <begin position="18"/>
        <end position="385"/>
    </location>
</feature>
<feature type="region of interest" description="Disordered" evidence="1">
    <location>
        <begin position="46"/>
        <end position="275"/>
    </location>
</feature>
<feature type="signal peptide" evidence="2">
    <location>
        <begin position="1"/>
        <end position="17"/>
    </location>
</feature>
<keyword evidence="2" id="KW-0732">Signal</keyword>